<protein>
    <submittedName>
        <fullName evidence="1">Uncharacterized protein</fullName>
    </submittedName>
</protein>
<comment type="caution">
    <text evidence="1">The sequence shown here is derived from an EMBL/GenBank/DDBJ whole genome shotgun (WGS) entry which is preliminary data.</text>
</comment>
<dbReference type="Proteomes" id="UP001204015">
    <property type="component" value="Unassembled WGS sequence"/>
</dbReference>
<evidence type="ECO:0000313" key="2">
    <source>
        <dbReference type="Proteomes" id="UP001204015"/>
    </source>
</evidence>
<dbReference type="EMBL" id="JAMXLY010000102">
    <property type="protein sequence ID" value="MCO6026637.1"/>
    <property type="molecule type" value="Genomic_DNA"/>
</dbReference>
<organism evidence="1 2">
    <name type="scientific">Segatella cerevisiae</name>
    <dbReference type="NCBI Taxonomy" id="2053716"/>
    <lineage>
        <taxon>Bacteria</taxon>
        <taxon>Pseudomonadati</taxon>
        <taxon>Bacteroidota</taxon>
        <taxon>Bacteroidia</taxon>
        <taxon>Bacteroidales</taxon>
        <taxon>Prevotellaceae</taxon>
        <taxon>Segatella</taxon>
    </lineage>
</organism>
<proteinExistence type="predicted"/>
<dbReference type="RefSeq" id="WP_252761983.1">
    <property type="nucleotide sequence ID" value="NZ_JAMXLY010000102.1"/>
</dbReference>
<sequence>MILSTGAAYHELGDQYVPNKIRSRRTGYLTGELHKLGYKVSLDRLEAESEKKPA</sequence>
<name>A0ABT1BZW6_9BACT</name>
<accession>A0ABT1BZW6</accession>
<gene>
    <name evidence="1" type="ORF">NG821_12470</name>
</gene>
<keyword evidence="2" id="KW-1185">Reference proteome</keyword>
<reference evidence="1 2" key="1">
    <citation type="submission" date="2022-06" db="EMBL/GenBank/DDBJ databases">
        <title>A taxonomic note on the genus Prevotella: Description of four novel genera and emended description of the genera Hallella and Xylanibacter.</title>
        <authorList>
            <person name="Hitch T.C.A."/>
        </authorList>
    </citation>
    <scope>NUCLEOTIDE SEQUENCE [LARGE SCALE GENOMIC DNA]</scope>
    <source>
        <strain evidence="1 2">DSM 100619</strain>
    </source>
</reference>
<evidence type="ECO:0000313" key="1">
    <source>
        <dbReference type="EMBL" id="MCO6026637.1"/>
    </source>
</evidence>